<evidence type="ECO:0000313" key="2">
    <source>
        <dbReference type="EMBL" id="OPX49355.1"/>
    </source>
</evidence>
<sequence length="215" mass="25384">MYPYLKFMNSNEDDDLIFAPLNTDNTINNGLFIPEEFIEEFRTSSVSENPLEFDFREVLLNSDINSDDEDLKELLENYKNDSENYRDELKCYNSEDRTIFNSYLSIPTDSSILRELDLDIDEEVLELERDLENSYEFELRNPQKFPPFFPPVLPPKVPQRCNPEIIFRRIEANNPRVLRTLQSFRMPYPVAKRITKQIISLTLSYCPSCNRGVIE</sequence>
<organism evidence="2 3">
    <name type="scientific">Clostridium thermobutyricum DSM 4928</name>
    <dbReference type="NCBI Taxonomy" id="1121339"/>
    <lineage>
        <taxon>Bacteria</taxon>
        <taxon>Bacillati</taxon>
        <taxon>Bacillota</taxon>
        <taxon>Clostridia</taxon>
        <taxon>Eubacteriales</taxon>
        <taxon>Clostridiaceae</taxon>
        <taxon>Clostridium</taxon>
    </lineage>
</organism>
<dbReference type="Proteomes" id="UP000191448">
    <property type="component" value="Unassembled WGS sequence"/>
</dbReference>
<keyword evidence="1" id="KW-0175">Coiled coil</keyword>
<gene>
    <name evidence="2" type="ORF">CLTHE_07370</name>
</gene>
<dbReference type="AlphaFoldDB" id="A0A1V4SXJ8"/>
<evidence type="ECO:0000313" key="3">
    <source>
        <dbReference type="Proteomes" id="UP000191448"/>
    </source>
</evidence>
<protein>
    <submittedName>
        <fullName evidence="2">Uncharacterized protein</fullName>
    </submittedName>
</protein>
<proteinExistence type="predicted"/>
<accession>A0A1V4SXJ8</accession>
<name>A0A1V4SXJ8_9CLOT</name>
<dbReference type="RefSeq" id="WP_080022053.1">
    <property type="nucleotide sequence ID" value="NZ_LTAY01000025.1"/>
</dbReference>
<comment type="caution">
    <text evidence="2">The sequence shown here is derived from an EMBL/GenBank/DDBJ whole genome shotgun (WGS) entry which is preliminary data.</text>
</comment>
<feature type="coiled-coil region" evidence="1">
    <location>
        <begin position="61"/>
        <end position="95"/>
    </location>
</feature>
<dbReference type="EMBL" id="LTAY01000025">
    <property type="protein sequence ID" value="OPX49355.1"/>
    <property type="molecule type" value="Genomic_DNA"/>
</dbReference>
<reference evidence="2 3" key="1">
    <citation type="submission" date="2016-02" db="EMBL/GenBank/DDBJ databases">
        <title>Genome sequence of Clostridium thermobutyricum DSM 4928.</title>
        <authorList>
            <person name="Poehlein A."/>
            <person name="Daniel R."/>
        </authorList>
    </citation>
    <scope>NUCLEOTIDE SEQUENCE [LARGE SCALE GENOMIC DNA]</scope>
    <source>
        <strain evidence="2 3">DSM 4928</strain>
    </source>
</reference>
<evidence type="ECO:0000256" key="1">
    <source>
        <dbReference type="SAM" id="Coils"/>
    </source>
</evidence>